<gene>
    <name evidence="7" type="ORF">CHIRRI_LOCUS12049</name>
</gene>
<evidence type="ECO:0000313" key="8">
    <source>
        <dbReference type="Proteomes" id="UP001153620"/>
    </source>
</evidence>
<keyword evidence="4" id="KW-0862">Zinc</keyword>
<feature type="region of interest" description="Disordered" evidence="5">
    <location>
        <begin position="790"/>
        <end position="811"/>
    </location>
</feature>
<sequence length="1692" mass="192340">MDKKPIVNKTIKTIVPIKGNLLEKIKNKLKHNGSNSATSETQQLVPQKSIDAINNNKQDPVKIQKLVVNKRTSKIEIQKIEKVNLEINDLIKATQSEPVKTGLHTKIREASPKPINRSPLRIIEDEIPELPEIEACFTMPAIRESDIIVQELILNDHPCSSKSMCLNFQPKSTEDKKEEKSLENVSKDDEMINNMSEEEDEGELMDIGDAAWLHDINVMIGKPRIQEIDQSLKKIPTTVTGNRIQTENVELKLIINHLLGKLKAKSVIETVQESSSSFFNNVKDSEVEYSDSFDDMPTDFDDEPSDVDSTKQTEVSTVKTEISVDQNSFSVPVENSVAIITIPTISEIYVKPSTTIEAVKNEVKSSVEINVPVVVEETANINIQPTKKRRGRQPIAASTAKKTKLSPTKSIKEESSPRRYNLRISSSRESSVESNKDASITKSVTLPVRRDSLVTRRNSTMRENVVKPIVEKDAETKIKATNKKVTRVQELKGNKKESSAMLKRSVTSSESSLSSDSEIEKKGRSRPQRKAKIQKESSQKITNFFKAESVIVTETIDATSNIKKSSSENSSNEKSPINGRRMSKTYLKRKILYDSDTDSDSAPLVNYNKQSELKSVTSNDFNPQIQSSILERYDYLNKPSSSFADQPKNEKNVISSHQICADLKDIVDKSKDLDPTYLKPPDTTKRPYLKTSAFKGNHINSDDSSNHTDSSTKQLSVSCDDSSIINNANDTDIKKNGLQNANNLGIKDRMKELIKKQKEKINSVPKSNEVSITIDPVSSQNIIKEEISNKQIKKKKPESENKININQRGPRRKVDVDETIRKIFEQEELEKPIEKLVCYKEILEAIRITDPSRKNGRASSAIKPLELAKKRELEKQLECLKHFKCGNCNNLVTKHKWKEHLIDHGGMAWIETFESPIDIKDWNESVRRLNNYMRIYKLESFRCPNCGYDKKSALGHLSHIYICGESEETIEDRKYACEFCSEKVLPYNMSWHKRKCTVINNKVKTNADDGDDEEEHDDENSRSSSTQDGGRAKRKAGKNAVRKVKSFLKELNEDPMDQILATVNGQFICNHCGEKFDVKEKAIEHLDKAHADQKEGVDFEASSSDASLNENESSETEGSSGVESSDVQSANEVEEPDNEMSESINVSNSKGRKSYNDSQEIKNGRRVIGPYAESYHSVRISTRTIKLTKEFINDNLCDILTEFTPKYKICVSANLASYLMDLKIDTKSMKFTTSLKDDYCLEYGKIPNQEWNQLDFGNCHADKNSLTLFCGGSVSSLDWSQSKDGTDFLAVACNSTKEKNTDLEETSKTFIQVYQFENLVNEKFTSFTNTSKFLYFFTITEGPVWSIKFHPFVVPNNERIGLLAVTSSNHHIYVYSLPYLKNDTDSPKIISLEPAFTCKTVNDVWLFQDKYLMQATVVNWFYRKDCDMQLLGAGFINGMLSIWNFRDVEKSEHQDAIILFPYMSFQPHRESVTALDFKYTLGSDIHLLTTSFDRDVKIFMLENTNFQEISSNYSTSRILCAEWWQNWPGFVTGNDNCYSHGNLVHRQPLEFGSRHNYLFYCVSSVTTLSVNNWLNVAVFTTDSGDVLMSNPSQLMSCHPKDRWMYFGNNVLSYTDIVDLKPNSNKDEHGIVFCDLKARLPKRPKEFRSPPSDNINQLQINQISFNRSEMSYRFYALAYETGFVRIKHLKNSK</sequence>
<evidence type="ECO:0000256" key="2">
    <source>
        <dbReference type="ARBA" id="ARBA00023163"/>
    </source>
</evidence>
<feature type="region of interest" description="Disordered" evidence="5">
    <location>
        <begin position="1094"/>
        <end position="1160"/>
    </location>
</feature>
<evidence type="ECO:0000256" key="5">
    <source>
        <dbReference type="SAM" id="MobiDB-lite"/>
    </source>
</evidence>
<feature type="region of interest" description="Disordered" evidence="5">
    <location>
        <begin position="386"/>
        <end position="439"/>
    </location>
</feature>
<evidence type="ECO:0000256" key="3">
    <source>
        <dbReference type="ARBA" id="ARBA00023242"/>
    </source>
</evidence>
<keyword evidence="4" id="KW-0863">Zinc-finger</keyword>
<keyword evidence="3" id="KW-0539">Nucleus</keyword>
<evidence type="ECO:0000259" key="6">
    <source>
        <dbReference type="PROSITE" id="PS50157"/>
    </source>
</evidence>
<keyword evidence="2" id="KW-0804">Transcription</keyword>
<feature type="compositionally biased region" description="Basic residues" evidence="5">
    <location>
        <begin position="523"/>
        <end position="532"/>
    </location>
</feature>
<feature type="domain" description="C2H2-type" evidence="6">
    <location>
        <begin position="1067"/>
        <end position="1095"/>
    </location>
</feature>
<evidence type="ECO:0000313" key="7">
    <source>
        <dbReference type="EMBL" id="CAH1729994.1"/>
    </source>
</evidence>
<feature type="compositionally biased region" description="Low complexity" evidence="5">
    <location>
        <begin position="561"/>
        <end position="575"/>
    </location>
</feature>
<keyword evidence="4" id="KW-0479">Metal-binding</keyword>
<dbReference type="EMBL" id="OU895879">
    <property type="protein sequence ID" value="CAH1729994.1"/>
    <property type="molecule type" value="Genomic_DNA"/>
</dbReference>
<dbReference type="PANTHER" id="PTHR15052:SF2">
    <property type="entry name" value="GENERAL TRANSCRIPTION FACTOR 3C POLYPEPTIDE 2"/>
    <property type="match status" value="1"/>
</dbReference>
<accession>A0A9P0J4H6</accession>
<organism evidence="7 8">
    <name type="scientific">Chironomus riparius</name>
    <dbReference type="NCBI Taxonomy" id="315576"/>
    <lineage>
        <taxon>Eukaryota</taxon>
        <taxon>Metazoa</taxon>
        <taxon>Ecdysozoa</taxon>
        <taxon>Arthropoda</taxon>
        <taxon>Hexapoda</taxon>
        <taxon>Insecta</taxon>
        <taxon>Pterygota</taxon>
        <taxon>Neoptera</taxon>
        <taxon>Endopterygota</taxon>
        <taxon>Diptera</taxon>
        <taxon>Nematocera</taxon>
        <taxon>Chironomoidea</taxon>
        <taxon>Chironomidae</taxon>
        <taxon>Chironominae</taxon>
        <taxon>Chironomus</taxon>
    </lineage>
</organism>
<dbReference type="InterPro" id="IPR036322">
    <property type="entry name" value="WD40_repeat_dom_sf"/>
</dbReference>
<reference evidence="7" key="1">
    <citation type="submission" date="2022-01" db="EMBL/GenBank/DDBJ databases">
        <authorList>
            <person name="King R."/>
        </authorList>
    </citation>
    <scope>NUCLEOTIDE SEQUENCE</scope>
</reference>
<feature type="compositionally biased region" description="Low complexity" evidence="5">
    <location>
        <begin position="505"/>
        <end position="516"/>
    </location>
</feature>
<keyword evidence="8" id="KW-1185">Reference proteome</keyword>
<feature type="compositionally biased region" description="Acidic residues" evidence="5">
    <location>
        <begin position="1008"/>
        <end position="1018"/>
    </location>
</feature>
<dbReference type="GO" id="GO:0005634">
    <property type="term" value="C:nucleus"/>
    <property type="evidence" value="ECO:0007669"/>
    <property type="project" value="UniProtKB-SubCell"/>
</dbReference>
<dbReference type="GO" id="GO:0000127">
    <property type="term" value="C:transcription factor TFIIIC complex"/>
    <property type="evidence" value="ECO:0007669"/>
    <property type="project" value="TreeGrafter"/>
</dbReference>
<dbReference type="PROSITE" id="PS50157">
    <property type="entry name" value="ZINC_FINGER_C2H2_2"/>
    <property type="match status" value="1"/>
</dbReference>
<feature type="region of interest" description="Disordered" evidence="5">
    <location>
        <begin position="1004"/>
        <end position="1038"/>
    </location>
</feature>
<protein>
    <recommendedName>
        <fullName evidence="6">C2H2-type domain-containing protein</fullName>
    </recommendedName>
</protein>
<dbReference type="Gene3D" id="2.130.10.10">
    <property type="entry name" value="YVTN repeat-like/Quinoprotein amine dehydrogenase"/>
    <property type="match status" value="2"/>
</dbReference>
<dbReference type="InterPro" id="IPR013087">
    <property type="entry name" value="Znf_C2H2_type"/>
</dbReference>
<dbReference type="Proteomes" id="UP001153620">
    <property type="component" value="Chromosome 3"/>
</dbReference>
<evidence type="ECO:0000256" key="4">
    <source>
        <dbReference type="PROSITE-ProRule" id="PRU00042"/>
    </source>
</evidence>
<name>A0A9P0J4H6_9DIPT</name>
<feature type="region of interest" description="Disordered" evidence="5">
    <location>
        <begin position="491"/>
        <end position="537"/>
    </location>
</feature>
<dbReference type="InterPro" id="IPR015943">
    <property type="entry name" value="WD40/YVTN_repeat-like_dom_sf"/>
</dbReference>
<comment type="subcellular location">
    <subcellularLocation>
        <location evidence="1">Nucleus</location>
    </subcellularLocation>
</comment>
<dbReference type="InterPro" id="IPR052416">
    <property type="entry name" value="GTF3C_component"/>
</dbReference>
<dbReference type="GO" id="GO:0006383">
    <property type="term" value="P:transcription by RNA polymerase III"/>
    <property type="evidence" value="ECO:0007669"/>
    <property type="project" value="TreeGrafter"/>
</dbReference>
<dbReference type="SUPFAM" id="SSF50978">
    <property type="entry name" value="WD40 repeat-like"/>
    <property type="match status" value="1"/>
</dbReference>
<dbReference type="PANTHER" id="PTHR15052">
    <property type="entry name" value="RNA POLYMERASE III TRANSCRIPTION INITIATION FACTOR COMPLEX SUBUNIT"/>
    <property type="match status" value="1"/>
</dbReference>
<reference evidence="7" key="2">
    <citation type="submission" date="2022-10" db="EMBL/GenBank/DDBJ databases">
        <authorList>
            <consortium name="ENA_rothamsted_submissions"/>
            <consortium name="culmorum"/>
            <person name="King R."/>
        </authorList>
    </citation>
    <scope>NUCLEOTIDE SEQUENCE</scope>
</reference>
<feature type="region of interest" description="Disordered" evidence="5">
    <location>
        <begin position="671"/>
        <end position="717"/>
    </location>
</feature>
<feature type="region of interest" description="Disordered" evidence="5">
    <location>
        <begin position="561"/>
        <end position="583"/>
    </location>
</feature>
<dbReference type="GO" id="GO:0008270">
    <property type="term" value="F:zinc ion binding"/>
    <property type="evidence" value="ECO:0007669"/>
    <property type="project" value="UniProtKB-KW"/>
</dbReference>
<evidence type="ECO:0000256" key="1">
    <source>
        <dbReference type="ARBA" id="ARBA00004123"/>
    </source>
</evidence>
<proteinExistence type="predicted"/>
<dbReference type="PROSITE" id="PS00028">
    <property type="entry name" value="ZINC_FINGER_C2H2_1"/>
    <property type="match status" value="1"/>
</dbReference>
<feature type="compositionally biased region" description="Low complexity" evidence="5">
    <location>
        <begin position="1107"/>
        <end position="1125"/>
    </location>
</feature>